<dbReference type="Proteomes" id="UP000593765">
    <property type="component" value="Chromosome"/>
</dbReference>
<dbReference type="PANTHER" id="PTHR43737:SF1">
    <property type="entry name" value="DUF1501 DOMAIN-CONTAINING PROTEIN"/>
    <property type="match status" value="1"/>
</dbReference>
<dbReference type="Gene3D" id="3.40.720.10">
    <property type="entry name" value="Alkaline Phosphatase, subunit A"/>
    <property type="match status" value="1"/>
</dbReference>
<dbReference type="EMBL" id="CP063458">
    <property type="protein sequence ID" value="QOV88576.1"/>
    <property type="molecule type" value="Genomic_DNA"/>
</dbReference>
<dbReference type="SUPFAM" id="SSF53649">
    <property type="entry name" value="Alkaline phosphatase-like"/>
    <property type="match status" value="1"/>
</dbReference>
<gene>
    <name evidence="1" type="ORF">IPV69_20370</name>
</gene>
<dbReference type="RefSeq" id="WP_206291565.1">
    <property type="nucleotide sequence ID" value="NZ_CP063458.1"/>
</dbReference>
<evidence type="ECO:0000313" key="2">
    <source>
        <dbReference type="Proteomes" id="UP000593765"/>
    </source>
</evidence>
<sequence>MNLHDQAINLETRRQFFGRGAKGLGVAALATLLGESAVRGATAGEQPHAGNFGVSGIPSLPHLAPKAKRCIYLHMVGAPPQLDLFDYKPKMVDWFDKDLPAEIRQGQRLTTMTSGQARFPIAPTVFKFARHGKHGAWISELLPHTARMADDICIIKSMHTEAINHEPAITFMQSGSQIAGKPCMGSWLAYGLGSENRNLPTFVVLNANHSDPRANVQAIGAKLWSSGFLSAEYAGVNLRSVGDPVLYIKDPAGVDRNTRRRMLDGLSALNQAKYEQLGDPETQTRIQQYEMAFRMQASVPELTNIASESAATYEMYGEEAKKPGTFANTALLARRLVERGVRFVQIYHRGWDVHGSLPQVLPSQCKDIDQAAWALVQDLKSRGMLEDTLVIWGGEFGRTIYSQGKLTKDTYGRDHHPRCFSLWMAGGGIKGGQVYGDTDEFSYNITENPVHLRDWHATIMQLFGIDHERFTVKYQGLDQRLTGVEKAKIVKAILA</sequence>
<evidence type="ECO:0000313" key="1">
    <source>
        <dbReference type="EMBL" id="QOV88576.1"/>
    </source>
</evidence>
<accession>A0A7M2WSZ4</accession>
<dbReference type="AlphaFoldDB" id="A0A7M2WSZ4"/>
<dbReference type="PANTHER" id="PTHR43737">
    <property type="entry name" value="BLL7424 PROTEIN"/>
    <property type="match status" value="1"/>
</dbReference>
<dbReference type="KEGG" id="hbs:IPV69_20370"/>
<name>A0A7M2WSZ4_9BACT</name>
<protein>
    <submittedName>
        <fullName evidence="1">DUF1501 domain-containing protein</fullName>
    </submittedName>
</protein>
<dbReference type="InterPro" id="IPR010869">
    <property type="entry name" value="DUF1501"/>
</dbReference>
<dbReference type="InterPro" id="IPR006311">
    <property type="entry name" value="TAT_signal"/>
</dbReference>
<dbReference type="Pfam" id="PF07394">
    <property type="entry name" value="DUF1501"/>
    <property type="match status" value="1"/>
</dbReference>
<proteinExistence type="predicted"/>
<organism evidence="1 2">
    <name type="scientific">Humisphaera borealis</name>
    <dbReference type="NCBI Taxonomy" id="2807512"/>
    <lineage>
        <taxon>Bacteria</taxon>
        <taxon>Pseudomonadati</taxon>
        <taxon>Planctomycetota</taxon>
        <taxon>Phycisphaerae</taxon>
        <taxon>Tepidisphaerales</taxon>
        <taxon>Tepidisphaeraceae</taxon>
        <taxon>Humisphaera</taxon>
    </lineage>
</organism>
<reference evidence="1 2" key="1">
    <citation type="submission" date="2020-10" db="EMBL/GenBank/DDBJ databases">
        <title>Wide distribution of Phycisphaera-like planctomycetes from WD2101 soil group in peatlands and genome analysis of the first cultivated representative.</title>
        <authorList>
            <person name="Dedysh S.N."/>
            <person name="Beletsky A.V."/>
            <person name="Ivanova A."/>
            <person name="Kulichevskaya I.S."/>
            <person name="Suzina N.E."/>
            <person name="Philippov D.A."/>
            <person name="Rakitin A.L."/>
            <person name="Mardanov A.V."/>
            <person name="Ravin N.V."/>
        </authorList>
    </citation>
    <scope>NUCLEOTIDE SEQUENCE [LARGE SCALE GENOMIC DNA]</scope>
    <source>
        <strain evidence="1 2">M1803</strain>
    </source>
</reference>
<keyword evidence="2" id="KW-1185">Reference proteome</keyword>
<dbReference type="InterPro" id="IPR017850">
    <property type="entry name" value="Alkaline_phosphatase_core_sf"/>
</dbReference>
<dbReference type="PROSITE" id="PS51318">
    <property type="entry name" value="TAT"/>
    <property type="match status" value="1"/>
</dbReference>